<keyword evidence="2" id="KW-1133">Transmembrane helix</keyword>
<dbReference type="InterPro" id="IPR016181">
    <property type="entry name" value="Acyl_CoA_acyltransferase"/>
</dbReference>
<accession>A0AAN8JKV7</accession>
<comment type="caution">
    <text evidence="4">The sequence shown here is derived from an EMBL/GenBank/DDBJ whole genome shotgun (WGS) entry which is preliminary data.</text>
</comment>
<keyword evidence="2" id="KW-0472">Membrane</keyword>
<dbReference type="InterPro" id="IPR000182">
    <property type="entry name" value="GNAT_dom"/>
</dbReference>
<dbReference type="Gene3D" id="3.40.630.30">
    <property type="match status" value="1"/>
</dbReference>
<sequence>MKHKLTCKVDDLIIRTWCQKDDSETKQVLRDGSYSNIIPWCKIRLKKLSTFTFINVLTASVYFYFQNVYAIPITVILNILVVYLLTSLGTLYYLYGPPLYDMNNVKEVYLNSEDTHFWVAEVNGHVAGTIAIVRSESDDNETQKVAWLRRLVVHRNYRGMGIARKLVSTTQTFCKNCNYTHIKLLTTEVHEPARNLYESMGFKLRNYYCKYLNGLVPVWSYDYIYNISEDNE</sequence>
<evidence type="ECO:0000313" key="4">
    <source>
        <dbReference type="EMBL" id="KAK6179687.1"/>
    </source>
</evidence>
<dbReference type="SUPFAM" id="SSF55729">
    <property type="entry name" value="Acyl-CoA N-acyltransferases (Nat)"/>
    <property type="match status" value="1"/>
</dbReference>
<organism evidence="4 5">
    <name type="scientific">Patella caerulea</name>
    <name type="common">Rayed Mediterranean limpet</name>
    <dbReference type="NCBI Taxonomy" id="87958"/>
    <lineage>
        <taxon>Eukaryota</taxon>
        <taxon>Metazoa</taxon>
        <taxon>Spiralia</taxon>
        <taxon>Lophotrochozoa</taxon>
        <taxon>Mollusca</taxon>
        <taxon>Gastropoda</taxon>
        <taxon>Patellogastropoda</taxon>
        <taxon>Patelloidea</taxon>
        <taxon>Patellidae</taxon>
        <taxon>Patella</taxon>
    </lineage>
</organism>
<evidence type="ECO:0000259" key="3">
    <source>
        <dbReference type="PROSITE" id="PS51186"/>
    </source>
</evidence>
<keyword evidence="5" id="KW-1185">Reference proteome</keyword>
<proteinExistence type="predicted"/>
<evidence type="ECO:0000256" key="2">
    <source>
        <dbReference type="SAM" id="Phobius"/>
    </source>
</evidence>
<dbReference type="EMBL" id="JAZGQO010000008">
    <property type="protein sequence ID" value="KAK6179687.1"/>
    <property type="molecule type" value="Genomic_DNA"/>
</dbReference>
<dbReference type="InterPro" id="IPR050769">
    <property type="entry name" value="NAT_camello-type"/>
</dbReference>
<feature type="transmembrane region" description="Helical" evidence="2">
    <location>
        <begin position="71"/>
        <end position="95"/>
    </location>
</feature>
<keyword evidence="2" id="KW-0812">Transmembrane</keyword>
<dbReference type="Proteomes" id="UP001347796">
    <property type="component" value="Unassembled WGS sequence"/>
</dbReference>
<feature type="domain" description="N-acetyltransferase" evidence="3">
    <location>
        <begin position="79"/>
        <end position="228"/>
    </location>
</feature>
<dbReference type="Pfam" id="PF00583">
    <property type="entry name" value="Acetyltransf_1"/>
    <property type="match status" value="1"/>
</dbReference>
<dbReference type="PANTHER" id="PTHR13947">
    <property type="entry name" value="GNAT FAMILY N-ACETYLTRANSFERASE"/>
    <property type="match status" value="1"/>
</dbReference>
<dbReference type="GO" id="GO:0008080">
    <property type="term" value="F:N-acetyltransferase activity"/>
    <property type="evidence" value="ECO:0007669"/>
    <property type="project" value="InterPro"/>
</dbReference>
<gene>
    <name evidence="4" type="ORF">SNE40_011992</name>
</gene>
<dbReference type="CDD" id="cd04301">
    <property type="entry name" value="NAT_SF"/>
    <property type="match status" value="1"/>
</dbReference>
<feature type="transmembrane region" description="Helical" evidence="2">
    <location>
        <begin position="48"/>
        <end position="65"/>
    </location>
</feature>
<keyword evidence="1" id="KW-0808">Transferase</keyword>
<protein>
    <recommendedName>
        <fullName evidence="3">N-acetyltransferase domain-containing protein</fullName>
    </recommendedName>
</protein>
<dbReference type="PANTHER" id="PTHR13947:SF37">
    <property type="entry name" value="LD18367P"/>
    <property type="match status" value="1"/>
</dbReference>
<dbReference type="AlphaFoldDB" id="A0AAN8JKV7"/>
<name>A0AAN8JKV7_PATCE</name>
<reference evidence="4 5" key="1">
    <citation type="submission" date="2024-01" db="EMBL/GenBank/DDBJ databases">
        <title>The genome of the rayed Mediterranean limpet Patella caerulea (Linnaeus, 1758).</title>
        <authorList>
            <person name="Anh-Thu Weber A."/>
            <person name="Halstead-Nussloch G."/>
        </authorList>
    </citation>
    <scope>NUCLEOTIDE SEQUENCE [LARGE SCALE GENOMIC DNA]</scope>
    <source>
        <strain evidence="4">AATW-2023a</strain>
        <tissue evidence="4">Whole specimen</tissue>
    </source>
</reference>
<evidence type="ECO:0000256" key="1">
    <source>
        <dbReference type="ARBA" id="ARBA00022679"/>
    </source>
</evidence>
<evidence type="ECO:0000313" key="5">
    <source>
        <dbReference type="Proteomes" id="UP001347796"/>
    </source>
</evidence>
<dbReference type="PROSITE" id="PS51186">
    <property type="entry name" value="GNAT"/>
    <property type="match status" value="1"/>
</dbReference>